<evidence type="ECO:0000256" key="3">
    <source>
        <dbReference type="ARBA" id="ARBA00022729"/>
    </source>
</evidence>
<evidence type="ECO:0000256" key="4">
    <source>
        <dbReference type="SAM" id="SignalP"/>
    </source>
</evidence>
<dbReference type="Gene3D" id="3.80.10.10">
    <property type="entry name" value="Ribonuclease Inhibitor"/>
    <property type="match status" value="1"/>
</dbReference>
<keyword evidence="3 4" id="KW-0732">Signal</keyword>
<sequence>MRAGDFSSVPIRLSMITTALALLSGQAAAAASLPRAFGSSLTQPTPIAFDGIERAMPESTNSQAETDHGNLKVSSPAAASSLCGSEDDESQCSALVEFANATNYAGWKNNTNWLQGDTYCNWFGVTCDYYGHNNIFELSLPKNDLHGTIPASFQFAEMAGLDLRGEPYDERSPAMRIYGTIPETMFPGLPKLTTLFLHWNELSGTIPQSLCDIKGLFTDTDSNCDIGRSGEAFGEPPIDRTNPFTRPVPQCVNKEGYIYASGIKYTRCKWP</sequence>
<dbReference type="PANTHER" id="PTHR48060:SF21">
    <property type="entry name" value="L DOMAIN-LIKE PROTEIN"/>
    <property type="match status" value="1"/>
</dbReference>
<gene>
    <name evidence="6" type="ORF">CYMTET_35526</name>
</gene>
<comment type="subcellular location">
    <subcellularLocation>
        <location evidence="1">Cytoplasm</location>
        <location evidence="1">Cytoskeleton</location>
        <location evidence="1">Cilium axoneme</location>
    </subcellularLocation>
</comment>
<dbReference type="InterPro" id="IPR013210">
    <property type="entry name" value="LRR_N_plant-typ"/>
</dbReference>
<organism evidence="6 7">
    <name type="scientific">Cymbomonas tetramitiformis</name>
    <dbReference type="NCBI Taxonomy" id="36881"/>
    <lineage>
        <taxon>Eukaryota</taxon>
        <taxon>Viridiplantae</taxon>
        <taxon>Chlorophyta</taxon>
        <taxon>Pyramimonadophyceae</taxon>
        <taxon>Pyramimonadales</taxon>
        <taxon>Pyramimonadaceae</taxon>
        <taxon>Cymbomonas</taxon>
    </lineage>
</organism>
<dbReference type="Proteomes" id="UP001190700">
    <property type="component" value="Unassembled WGS sequence"/>
</dbReference>
<dbReference type="GO" id="GO:0005930">
    <property type="term" value="C:axoneme"/>
    <property type="evidence" value="ECO:0007669"/>
    <property type="project" value="UniProtKB-SubCell"/>
</dbReference>
<evidence type="ECO:0000259" key="5">
    <source>
        <dbReference type="Pfam" id="PF08263"/>
    </source>
</evidence>
<name>A0AAE0F941_9CHLO</name>
<dbReference type="SUPFAM" id="SSF52058">
    <property type="entry name" value="L domain-like"/>
    <property type="match status" value="1"/>
</dbReference>
<accession>A0AAE0F941</accession>
<feature type="domain" description="Leucine-rich repeat-containing N-terminal plant-type" evidence="5">
    <location>
        <begin position="90"/>
        <end position="128"/>
    </location>
</feature>
<feature type="chain" id="PRO_5042255332" description="Leucine-rich repeat-containing N-terminal plant-type domain-containing protein" evidence="4">
    <location>
        <begin position="30"/>
        <end position="271"/>
    </location>
</feature>
<dbReference type="InterPro" id="IPR032675">
    <property type="entry name" value="LRR_dom_sf"/>
</dbReference>
<dbReference type="AlphaFoldDB" id="A0AAE0F941"/>
<keyword evidence="7" id="KW-1185">Reference proteome</keyword>
<proteinExistence type="predicted"/>
<evidence type="ECO:0000313" key="6">
    <source>
        <dbReference type="EMBL" id="KAK3255285.1"/>
    </source>
</evidence>
<protein>
    <recommendedName>
        <fullName evidence="5">Leucine-rich repeat-containing N-terminal plant-type domain-containing protein</fullName>
    </recommendedName>
</protein>
<dbReference type="InterPro" id="IPR053211">
    <property type="entry name" value="DNA_repair-toleration"/>
</dbReference>
<evidence type="ECO:0000256" key="1">
    <source>
        <dbReference type="ARBA" id="ARBA00004430"/>
    </source>
</evidence>
<comment type="caution">
    <text evidence="6">The sequence shown here is derived from an EMBL/GenBank/DDBJ whole genome shotgun (WGS) entry which is preliminary data.</text>
</comment>
<evidence type="ECO:0000256" key="2">
    <source>
        <dbReference type="ARBA" id="ARBA00022614"/>
    </source>
</evidence>
<dbReference type="EMBL" id="LGRX02022778">
    <property type="protein sequence ID" value="KAK3255285.1"/>
    <property type="molecule type" value="Genomic_DNA"/>
</dbReference>
<keyword evidence="2" id="KW-0433">Leucine-rich repeat</keyword>
<feature type="signal peptide" evidence="4">
    <location>
        <begin position="1"/>
        <end position="29"/>
    </location>
</feature>
<evidence type="ECO:0000313" key="7">
    <source>
        <dbReference type="Proteomes" id="UP001190700"/>
    </source>
</evidence>
<dbReference type="Pfam" id="PF08263">
    <property type="entry name" value="LRRNT_2"/>
    <property type="match status" value="1"/>
</dbReference>
<dbReference type="PANTHER" id="PTHR48060">
    <property type="entry name" value="DNA DAMAGE-REPAIR/TOLERATION PROTEIN DRT100"/>
    <property type="match status" value="1"/>
</dbReference>
<reference evidence="6 7" key="1">
    <citation type="journal article" date="2015" name="Genome Biol. Evol.">
        <title>Comparative Genomics of a Bacterivorous Green Alga Reveals Evolutionary Causalities and Consequences of Phago-Mixotrophic Mode of Nutrition.</title>
        <authorList>
            <person name="Burns J.A."/>
            <person name="Paasch A."/>
            <person name="Narechania A."/>
            <person name="Kim E."/>
        </authorList>
    </citation>
    <scope>NUCLEOTIDE SEQUENCE [LARGE SCALE GENOMIC DNA]</scope>
    <source>
        <strain evidence="6 7">PLY_AMNH</strain>
    </source>
</reference>